<keyword evidence="1" id="KW-0812">Transmembrane</keyword>
<name>A0A7H0H3N1_9ACTN</name>
<dbReference type="EMBL" id="CP060789">
    <property type="protein sequence ID" value="QNP55147.1"/>
    <property type="molecule type" value="Genomic_DNA"/>
</dbReference>
<evidence type="ECO:0000256" key="1">
    <source>
        <dbReference type="SAM" id="Phobius"/>
    </source>
</evidence>
<feature type="transmembrane region" description="Helical" evidence="1">
    <location>
        <begin position="40"/>
        <end position="61"/>
    </location>
</feature>
<keyword evidence="3" id="KW-1185">Reference proteome</keyword>
<proteinExistence type="predicted"/>
<dbReference type="Pfam" id="PF05108">
    <property type="entry name" value="T7SS_ESX1_EccB"/>
    <property type="match status" value="1"/>
</dbReference>
<dbReference type="InterPro" id="IPR007795">
    <property type="entry name" value="T7SS_EccB"/>
</dbReference>
<dbReference type="Proteomes" id="UP000516117">
    <property type="component" value="Chromosome"/>
</dbReference>
<dbReference type="AlphaFoldDB" id="A0A7H0H3N1"/>
<dbReference type="PANTHER" id="PTHR40765">
    <property type="entry name" value="ESX-2 SECRETION SYSTEM ATPASE ECCB2"/>
    <property type="match status" value="1"/>
</dbReference>
<protein>
    <submittedName>
        <fullName evidence="2">Type VII secretion protein EccB</fullName>
    </submittedName>
</protein>
<gene>
    <name evidence="2" type="primary">eccB</name>
    <name evidence="2" type="ORF">H9L22_12920</name>
</gene>
<dbReference type="RefSeq" id="WP_187720283.1">
    <property type="nucleotide sequence ID" value="NZ_BAABBL010000007.1"/>
</dbReference>
<dbReference type="GO" id="GO:0005576">
    <property type="term" value="C:extracellular region"/>
    <property type="evidence" value="ECO:0007669"/>
    <property type="project" value="TreeGrafter"/>
</dbReference>
<dbReference type="InterPro" id="IPR044857">
    <property type="entry name" value="T7SS_EccB_R1"/>
</dbReference>
<dbReference type="KEGG" id="tdf:H9L22_12920"/>
<dbReference type="PANTHER" id="PTHR40765:SF2">
    <property type="entry name" value="ESX-2 SECRETION SYSTEM ATPASE ECCB2"/>
    <property type="match status" value="1"/>
</dbReference>
<keyword evidence="1" id="KW-1133">Transmembrane helix</keyword>
<keyword evidence="1" id="KW-0472">Membrane</keyword>
<dbReference type="Gene3D" id="3.30.2390.20">
    <property type="entry name" value="Type VII secretion system EccB, repeat 1 domain"/>
    <property type="match status" value="1"/>
</dbReference>
<organism evidence="2 3">
    <name type="scientific">Tessaracoccus defluvii</name>
    <dbReference type="NCBI Taxonomy" id="1285901"/>
    <lineage>
        <taxon>Bacteria</taxon>
        <taxon>Bacillati</taxon>
        <taxon>Actinomycetota</taxon>
        <taxon>Actinomycetes</taxon>
        <taxon>Propionibacteriales</taxon>
        <taxon>Propionibacteriaceae</taxon>
        <taxon>Tessaracoccus</taxon>
    </lineage>
</organism>
<evidence type="ECO:0000313" key="3">
    <source>
        <dbReference type="Proteomes" id="UP000516117"/>
    </source>
</evidence>
<evidence type="ECO:0000313" key="2">
    <source>
        <dbReference type="EMBL" id="QNP55147.1"/>
    </source>
</evidence>
<accession>A0A7H0H3N1</accession>
<sequence length="458" mass="48881">MATRKDLLKAQAFTSRRMIAAFVNRDPDDPTPPLKRVGTATFVSVLLGVVLLAGTALLGIISGGASKDQWAGEDNVVLSDPKSGALFVQLEGKVIPVTDVASARLLAAGPDATSMPRVIDIATNSMEGQKVEPMQGIPGAPRQLPDAKTLEQYPLRLCSTSDRYLTLEFGRSDTTTNAAIVVRGHDESEYLLVDGRLHQLYSRPGQPSGLAQNLPVAELGASWISAIPIGASIDEKEVPGYGEPADFSSLKFSIGQMAVVRQSDGMDRYYIQLNDGLARIAYLDMKLIQQQENDPLEPSEITDLDVVENQSETENFSDEGVPMFEPRPPEGYTSLRDVAICATFEEGDATRVKLSIGQTTPTIPGDIGVPSGGIDLISSPPMRGALLRNADITDPDAAATVLLLNGRSYPIPTASDRAALGYGDVKPMAVPGSLISLFRPGLGERLALSRESVIPVGR</sequence>
<dbReference type="NCBIfam" id="TIGR03919">
    <property type="entry name" value="T7SS_EccB"/>
    <property type="match status" value="1"/>
</dbReference>
<reference evidence="2 3" key="1">
    <citation type="submission" date="2020-08" db="EMBL/GenBank/DDBJ databases">
        <title>Genome sequence of Tessaracoccus defluvii JCM 17540T.</title>
        <authorList>
            <person name="Hyun D.-W."/>
            <person name="Bae J.-W."/>
        </authorList>
    </citation>
    <scope>NUCLEOTIDE SEQUENCE [LARGE SCALE GENOMIC DNA]</scope>
    <source>
        <strain evidence="2 3">JCM 17540</strain>
    </source>
</reference>